<dbReference type="HOGENOM" id="CLU_083880_1_0_4"/>
<reference evidence="1 2" key="1">
    <citation type="journal article" date="2014" name="Microbiology">
        <title>Unravelling the complete genome sequence of Advenella mimigardefordensis strain DPN7T and novel insights in the catabolism of the xenobiotic polythioester precursor 3,3'-dithiodipropionate.</title>
        <authorList>
            <person name="Wubbeler J.H."/>
            <person name="Hiessl S."/>
            <person name="Schuldes J."/>
            <person name="Thurmer A."/>
            <person name="Daniel R."/>
            <person name="Steinbuchel A."/>
        </authorList>
    </citation>
    <scope>NUCLEOTIDE SEQUENCE [LARGE SCALE GENOMIC DNA]</scope>
    <source>
        <strain evidence="2">DSM 17166 / LMG 22922 / DPN7</strain>
    </source>
</reference>
<keyword evidence="2" id="KW-1185">Reference proteome</keyword>
<keyword evidence="1" id="KW-0812">Transmembrane</keyword>
<gene>
    <name evidence="1" type="ORF">MIM_c04100</name>
</gene>
<dbReference type="STRING" id="1247726.MIM_c04100"/>
<organism evidence="1 2">
    <name type="scientific">Advenella mimigardefordensis (strain DSM 17166 / LMG 22922 / DPN7)</name>
    <dbReference type="NCBI Taxonomy" id="1247726"/>
    <lineage>
        <taxon>Bacteria</taxon>
        <taxon>Pseudomonadati</taxon>
        <taxon>Pseudomonadota</taxon>
        <taxon>Betaproteobacteria</taxon>
        <taxon>Burkholderiales</taxon>
        <taxon>Alcaligenaceae</taxon>
    </lineage>
</organism>
<evidence type="ECO:0000313" key="1">
    <source>
        <dbReference type="EMBL" id="AHG62512.1"/>
    </source>
</evidence>
<sequence length="252" mass="27533">MNNEPRIDERMRHAYVDGRLNAQEQQAMAAYLAAHPQEARELDAWRKDAAQLQAAWDAAEPPLTAPLNPALDPAMIRLRLQERASMRWKLAASVLVALCIGGLSGWQLGPGATSQLNLAVRPLPMQDAIQAYRVFTDNPALRADALATETDLQQWVAANFSNAQPLPDLSSSGFRPVSARMLVTEEGPAAVVLYRNDAGQQTGFYIRPPGPGNKLLPEGQRQEGSLLTRYWSDQGYNYALVGSRAIVMNGAG</sequence>
<keyword evidence="1" id="KW-0472">Membrane</keyword>
<dbReference type="RefSeq" id="WP_025371117.1">
    <property type="nucleotide sequence ID" value="NZ_CP003915.1"/>
</dbReference>
<evidence type="ECO:0000313" key="2">
    <source>
        <dbReference type="Proteomes" id="UP000019095"/>
    </source>
</evidence>
<accession>W0PAI6</accession>
<dbReference type="AlphaFoldDB" id="W0PAI6"/>
<dbReference type="Proteomes" id="UP000019095">
    <property type="component" value="Chromosome"/>
</dbReference>
<dbReference type="eggNOG" id="COG5662">
    <property type="taxonomic scope" value="Bacteria"/>
</dbReference>
<dbReference type="OrthoDB" id="9152892at2"/>
<dbReference type="KEGG" id="amim:MIM_c04100"/>
<protein>
    <submittedName>
        <fullName evidence="1">Putative anti-sigma factor transmembrane regulator</fullName>
    </submittedName>
</protein>
<dbReference type="PATRIC" id="fig|1247726.3.peg.450"/>
<name>W0PAI6_ADVMD</name>
<dbReference type="EMBL" id="CP003915">
    <property type="protein sequence ID" value="AHG62512.1"/>
    <property type="molecule type" value="Genomic_DNA"/>
</dbReference>
<proteinExistence type="predicted"/>